<dbReference type="InterPro" id="IPR051699">
    <property type="entry name" value="Rpn/YhgA-like_nuclease"/>
</dbReference>
<dbReference type="InterPro" id="IPR010106">
    <property type="entry name" value="RpnA"/>
</dbReference>
<evidence type="ECO:0000313" key="4">
    <source>
        <dbReference type="EMBL" id="OZS72060.1"/>
    </source>
</evidence>
<dbReference type="GO" id="GO:1990238">
    <property type="term" value="F:double-stranded DNA endonuclease activity"/>
    <property type="evidence" value="ECO:0007669"/>
    <property type="project" value="TreeGrafter"/>
</dbReference>
<accession>A0A264VL61</accession>
<dbReference type="PANTHER" id="PTHR34611">
    <property type="match status" value="1"/>
</dbReference>
<reference evidence="4 5" key="1">
    <citation type="submission" date="2017-07" db="EMBL/GenBank/DDBJ databases">
        <title>blaIMP-27 on transferable plasmids in Proteus mirabilis and Providencia rettgeri.</title>
        <authorList>
            <person name="Potter R."/>
        </authorList>
    </citation>
    <scope>NUCLEOTIDE SEQUENCE [LARGE SCALE GENOMIC DNA]</scope>
    <source>
        <strain evidence="4 5">PR1</strain>
    </source>
</reference>
<protein>
    <submittedName>
        <fullName evidence="4">Transposase</fullName>
    </submittedName>
</protein>
<feature type="domain" description="Transposase (putative) YhgA-like" evidence="3">
    <location>
        <begin position="9"/>
        <end position="208"/>
    </location>
</feature>
<gene>
    <name evidence="4" type="ORF">CHI95_23805</name>
</gene>
<comment type="caution">
    <text evidence="4">The sequence shown here is derived from an EMBL/GenBank/DDBJ whole genome shotgun (WGS) entry which is preliminary data.</text>
</comment>
<sequence>MMEKNIAAAHDAAFKGFMAQIENARDFFEIHLPEHLRSLCDFDTLSLTNSSFIDKQLRSRLSDVLYSVQTTQGQGYIYLLVEHQSTPDKLMAWRLMHYAFLAMNQHMQQGNTSLPTVIPVLFYHGGRSPYPYTQLWTDCFPFPDIANDLYTQPFPLVDVTVIDDDELVNHRKVAVMELAMKHKHIRDEIQRVLPLLAQAINKHYNSSNDVITILNYLFATWDTTDFEHVIQVLEEQTEQHKETVMNIAQRLHNKGRQEGLLEGREEGREEGLKEGREEGREEGRKEGIQDARITLARNFLRNGVSLEIIMESTGLSREELISLQ</sequence>
<evidence type="ECO:0000256" key="2">
    <source>
        <dbReference type="SAM" id="MobiDB-lite"/>
    </source>
</evidence>
<dbReference type="Proteomes" id="UP000216001">
    <property type="component" value="Unassembled WGS sequence"/>
</dbReference>
<feature type="region of interest" description="Disordered" evidence="2">
    <location>
        <begin position="255"/>
        <end position="286"/>
    </location>
</feature>
<dbReference type="RefSeq" id="WP_094963185.1">
    <property type="nucleotide sequence ID" value="NZ_NOWC01000047.1"/>
</dbReference>
<dbReference type="AlphaFoldDB" id="A0A264VL61"/>
<dbReference type="PANTHER" id="PTHR34611:SF2">
    <property type="entry name" value="INACTIVE RECOMBINATION-PROMOTING NUCLEASE-LIKE PROTEIN RPNE-RELATED"/>
    <property type="match status" value="1"/>
</dbReference>
<comment type="similarity">
    <text evidence="1">Belongs to the Rpn/YhgA-like nuclease family.</text>
</comment>
<dbReference type="NCBIfam" id="TIGR01784">
    <property type="entry name" value="T_den_put_tspse"/>
    <property type="match status" value="1"/>
</dbReference>
<proteinExistence type="inferred from homology"/>
<organism evidence="4 5">
    <name type="scientific">Providencia rettgeri</name>
    <dbReference type="NCBI Taxonomy" id="587"/>
    <lineage>
        <taxon>Bacteria</taxon>
        <taxon>Pseudomonadati</taxon>
        <taxon>Pseudomonadota</taxon>
        <taxon>Gammaproteobacteria</taxon>
        <taxon>Enterobacterales</taxon>
        <taxon>Morganellaceae</taxon>
        <taxon>Providencia</taxon>
    </lineage>
</organism>
<evidence type="ECO:0000259" key="3">
    <source>
        <dbReference type="Pfam" id="PF04754"/>
    </source>
</evidence>
<evidence type="ECO:0000313" key="5">
    <source>
        <dbReference type="Proteomes" id="UP000216001"/>
    </source>
</evidence>
<dbReference type="EMBL" id="NOWC01000047">
    <property type="protein sequence ID" value="OZS72060.1"/>
    <property type="molecule type" value="Genomic_DNA"/>
</dbReference>
<dbReference type="InterPro" id="IPR006842">
    <property type="entry name" value="Transposase_31"/>
</dbReference>
<evidence type="ECO:0000256" key="1">
    <source>
        <dbReference type="ARBA" id="ARBA00009787"/>
    </source>
</evidence>
<name>A0A264VL61_PRORE</name>
<dbReference type="Pfam" id="PF04754">
    <property type="entry name" value="Transposase_31"/>
    <property type="match status" value="1"/>
</dbReference>
<dbReference type="GO" id="GO:0006310">
    <property type="term" value="P:DNA recombination"/>
    <property type="evidence" value="ECO:0007669"/>
    <property type="project" value="TreeGrafter"/>
</dbReference>